<dbReference type="InterPro" id="IPR036291">
    <property type="entry name" value="NAD(P)-bd_dom_sf"/>
</dbReference>
<keyword evidence="3" id="KW-0812">Transmembrane</keyword>
<keyword evidence="3" id="KW-1133">Transmembrane helix</keyword>
<dbReference type="PANTHER" id="PTHR43157">
    <property type="entry name" value="PHOSPHATIDYLINOSITOL-GLYCAN BIOSYNTHESIS CLASS F PROTEIN-RELATED"/>
    <property type="match status" value="1"/>
</dbReference>
<dbReference type="SUPFAM" id="SSF51735">
    <property type="entry name" value="NAD(P)-binding Rossmann-fold domains"/>
    <property type="match status" value="2"/>
</dbReference>
<dbReference type="PRINTS" id="PR00080">
    <property type="entry name" value="SDRFAMILY"/>
</dbReference>
<gene>
    <name evidence="4" type="ORF">ODALV1_LOCUS10969</name>
</gene>
<dbReference type="Proteomes" id="UP001642540">
    <property type="component" value="Unassembled WGS sequence"/>
</dbReference>
<dbReference type="InterPro" id="IPR002347">
    <property type="entry name" value="SDR_fam"/>
</dbReference>
<keyword evidence="5" id="KW-1185">Reference proteome</keyword>
<comment type="similarity">
    <text evidence="2">Belongs to the short-chain dehydrogenases/reductases (SDR) family.</text>
</comment>
<evidence type="ECO:0000256" key="1">
    <source>
        <dbReference type="ARBA" id="ARBA00023002"/>
    </source>
</evidence>
<evidence type="ECO:0000313" key="5">
    <source>
        <dbReference type="Proteomes" id="UP001642540"/>
    </source>
</evidence>
<keyword evidence="3" id="KW-0472">Membrane</keyword>
<dbReference type="PANTHER" id="PTHR43157:SF31">
    <property type="entry name" value="PHOSPHATIDYLINOSITOL-GLYCAN BIOSYNTHESIS CLASS F PROTEIN"/>
    <property type="match status" value="1"/>
</dbReference>
<accession>A0ABP1QFS8</accession>
<sequence length="462" mass="51768">MVQQLREAFTIYSLDCLPSVVIENQFRLLQQTISLKMFIRICIVIFGVLTVIRWALRKKWGSVDRTNEIRSKGKIVLITGANTGIGKATALEFAQRDANVILACRDLEKAKEAVSWIRQKTTLGQLICMELDLSSLQSVRTFCKEFKSKYDRLDILINNAGVQVPPEKTKRTADGFEMHFGVNHLGHFLLTNLLLEPLKASAPSRIVTVSSIAHSWGKIYFDDLNCEKRVGKGLVINTLYSDSKLANALFSKELSKRIQGTGIRTYALCPGGVVTDFGRNRTGPMTWVFMILGPILRYILKSPQEGAATTMYCALSKNLINESGEMYRDCRRWNQKSRIQLDDEDANRLWQESAKLVLITGANSGLGKEATFEMAKRGAKASRNLELTQSVVEQVLKMHPSSELTAMKLDLGSLESVREFAKEVQSKFDKIDILISNAGVYAPLGKQMKTAEGYEFNFGVTK</sequence>
<dbReference type="Pfam" id="PF00106">
    <property type="entry name" value="adh_short"/>
    <property type="match status" value="2"/>
</dbReference>
<dbReference type="PRINTS" id="PR00081">
    <property type="entry name" value="GDHRDH"/>
</dbReference>
<proteinExistence type="inferred from homology"/>
<reference evidence="4 5" key="1">
    <citation type="submission" date="2024-08" db="EMBL/GenBank/DDBJ databases">
        <authorList>
            <person name="Cucini C."/>
            <person name="Frati F."/>
        </authorList>
    </citation>
    <scope>NUCLEOTIDE SEQUENCE [LARGE SCALE GENOMIC DNA]</scope>
</reference>
<dbReference type="EMBL" id="CAXLJM020000033">
    <property type="protein sequence ID" value="CAL8101829.1"/>
    <property type="molecule type" value="Genomic_DNA"/>
</dbReference>
<evidence type="ECO:0000256" key="3">
    <source>
        <dbReference type="SAM" id="Phobius"/>
    </source>
</evidence>
<evidence type="ECO:0008006" key="6">
    <source>
        <dbReference type="Google" id="ProtNLM"/>
    </source>
</evidence>
<name>A0ABP1QFS8_9HEXA</name>
<dbReference type="Gene3D" id="3.40.50.720">
    <property type="entry name" value="NAD(P)-binding Rossmann-like Domain"/>
    <property type="match status" value="2"/>
</dbReference>
<evidence type="ECO:0000256" key="2">
    <source>
        <dbReference type="RuleBase" id="RU000363"/>
    </source>
</evidence>
<protein>
    <recommendedName>
        <fullName evidence="6">Retinol dehydrogenase 11</fullName>
    </recommendedName>
</protein>
<comment type="caution">
    <text evidence="4">The sequence shown here is derived from an EMBL/GenBank/DDBJ whole genome shotgun (WGS) entry which is preliminary data.</text>
</comment>
<evidence type="ECO:0000313" key="4">
    <source>
        <dbReference type="EMBL" id="CAL8101829.1"/>
    </source>
</evidence>
<organism evidence="4 5">
    <name type="scientific">Orchesella dallaii</name>
    <dbReference type="NCBI Taxonomy" id="48710"/>
    <lineage>
        <taxon>Eukaryota</taxon>
        <taxon>Metazoa</taxon>
        <taxon>Ecdysozoa</taxon>
        <taxon>Arthropoda</taxon>
        <taxon>Hexapoda</taxon>
        <taxon>Collembola</taxon>
        <taxon>Entomobryomorpha</taxon>
        <taxon>Entomobryoidea</taxon>
        <taxon>Orchesellidae</taxon>
        <taxon>Orchesellinae</taxon>
        <taxon>Orchesella</taxon>
    </lineage>
</organism>
<feature type="transmembrane region" description="Helical" evidence="3">
    <location>
        <begin position="37"/>
        <end position="56"/>
    </location>
</feature>
<keyword evidence="1" id="KW-0560">Oxidoreductase</keyword>